<feature type="coiled-coil region" evidence="1">
    <location>
        <begin position="192"/>
        <end position="223"/>
    </location>
</feature>
<keyword evidence="4" id="KW-1185">Reference proteome</keyword>
<dbReference type="AlphaFoldDB" id="A0A5B9QDH3"/>
<dbReference type="Proteomes" id="UP000323917">
    <property type="component" value="Chromosome"/>
</dbReference>
<feature type="domain" description="DUF4142" evidence="2">
    <location>
        <begin position="65"/>
        <end position="133"/>
    </location>
</feature>
<dbReference type="InterPro" id="IPR012347">
    <property type="entry name" value="Ferritin-like"/>
</dbReference>
<sequence length="234" mass="26054">MRLFHYAHFTHLAVIVGQLFYSVATGQEVHTQQLDNSASTQNGQHSQLEVTDFYAGSLILMNNGIIEMSEIAEKDSDTEEVVQFAENLAEAHRQLNEKIKEFAPQVAQMLPATGSATGPHNTGNVNQSQPAAFPLKQLLTIQKKAADNYQVSSIMMLNNYQGQDFDMAFLGMQIGAHTWSLAELKALDSVGNEQFQQIVAEARSKVEQHLAEAKRLSKKFEDDQKFAGKQARQQ</sequence>
<evidence type="ECO:0000313" key="3">
    <source>
        <dbReference type="EMBL" id="QEG36944.1"/>
    </source>
</evidence>
<dbReference type="KEGG" id="bgok:Pr1d_42840"/>
<proteinExistence type="predicted"/>
<reference evidence="3 4" key="1">
    <citation type="submission" date="2019-08" db="EMBL/GenBank/DDBJ databases">
        <title>Deep-cultivation of Planctomycetes and their phenomic and genomic characterization uncovers novel biology.</title>
        <authorList>
            <person name="Wiegand S."/>
            <person name="Jogler M."/>
            <person name="Boedeker C."/>
            <person name="Pinto D."/>
            <person name="Vollmers J."/>
            <person name="Rivas-Marin E."/>
            <person name="Kohn T."/>
            <person name="Peeters S.H."/>
            <person name="Heuer A."/>
            <person name="Rast P."/>
            <person name="Oberbeckmann S."/>
            <person name="Bunk B."/>
            <person name="Jeske O."/>
            <person name="Meyerdierks A."/>
            <person name="Storesund J.E."/>
            <person name="Kallscheuer N."/>
            <person name="Luecker S."/>
            <person name="Lage O.M."/>
            <person name="Pohl T."/>
            <person name="Merkel B.J."/>
            <person name="Hornburger P."/>
            <person name="Mueller R.-W."/>
            <person name="Bruemmer F."/>
            <person name="Labrenz M."/>
            <person name="Spormann A.M."/>
            <person name="Op den Camp H."/>
            <person name="Overmann J."/>
            <person name="Amann R."/>
            <person name="Jetten M.S.M."/>
            <person name="Mascher T."/>
            <person name="Medema M.H."/>
            <person name="Devos D.P."/>
            <person name="Kaster A.-K."/>
            <person name="Ovreas L."/>
            <person name="Rohde M."/>
            <person name="Galperin M.Y."/>
            <person name="Jogler C."/>
        </authorList>
    </citation>
    <scope>NUCLEOTIDE SEQUENCE [LARGE SCALE GENOMIC DNA]</scope>
    <source>
        <strain evidence="3 4">Pr1d</strain>
    </source>
</reference>
<protein>
    <recommendedName>
        <fullName evidence="2">DUF4142 domain-containing protein</fullName>
    </recommendedName>
</protein>
<dbReference type="RefSeq" id="WP_148075236.1">
    <property type="nucleotide sequence ID" value="NZ_CP042913.1"/>
</dbReference>
<dbReference type="PANTHER" id="PTHR38593:SF1">
    <property type="entry name" value="BLR2558 PROTEIN"/>
    <property type="match status" value="1"/>
</dbReference>
<organism evidence="3 4">
    <name type="scientific">Bythopirellula goksoeyrii</name>
    <dbReference type="NCBI Taxonomy" id="1400387"/>
    <lineage>
        <taxon>Bacteria</taxon>
        <taxon>Pseudomonadati</taxon>
        <taxon>Planctomycetota</taxon>
        <taxon>Planctomycetia</taxon>
        <taxon>Pirellulales</taxon>
        <taxon>Lacipirellulaceae</taxon>
        <taxon>Bythopirellula</taxon>
    </lineage>
</organism>
<dbReference type="InterPro" id="IPR025419">
    <property type="entry name" value="DUF4142"/>
</dbReference>
<keyword evidence="1" id="KW-0175">Coiled coil</keyword>
<name>A0A5B9QDH3_9BACT</name>
<feature type="domain" description="DUF4142" evidence="2">
    <location>
        <begin position="139"/>
        <end position="216"/>
    </location>
</feature>
<gene>
    <name evidence="3" type="ORF">Pr1d_42840</name>
</gene>
<evidence type="ECO:0000256" key="1">
    <source>
        <dbReference type="SAM" id="Coils"/>
    </source>
</evidence>
<accession>A0A5B9QDH3</accession>
<dbReference type="Gene3D" id="1.20.1260.10">
    <property type="match status" value="1"/>
</dbReference>
<dbReference type="EMBL" id="CP042913">
    <property type="protein sequence ID" value="QEG36944.1"/>
    <property type="molecule type" value="Genomic_DNA"/>
</dbReference>
<evidence type="ECO:0000259" key="2">
    <source>
        <dbReference type="Pfam" id="PF13628"/>
    </source>
</evidence>
<dbReference type="Pfam" id="PF13628">
    <property type="entry name" value="DUF4142"/>
    <property type="match status" value="2"/>
</dbReference>
<dbReference type="OrthoDB" id="209532at2"/>
<evidence type="ECO:0000313" key="4">
    <source>
        <dbReference type="Proteomes" id="UP000323917"/>
    </source>
</evidence>
<dbReference type="PANTHER" id="PTHR38593">
    <property type="entry name" value="BLR2558 PROTEIN"/>
    <property type="match status" value="1"/>
</dbReference>